<feature type="transmembrane region" description="Helical" evidence="7">
    <location>
        <begin position="317"/>
        <end position="334"/>
    </location>
</feature>
<keyword evidence="3 7" id="KW-0812">Transmembrane</keyword>
<dbReference type="PANTHER" id="PTHR11706:SF33">
    <property type="entry name" value="NATURAL RESISTANCE-ASSOCIATED MACROPHAGE PROTEIN 2"/>
    <property type="match status" value="1"/>
</dbReference>
<feature type="transmembrane region" description="Helical" evidence="7">
    <location>
        <begin position="376"/>
        <end position="397"/>
    </location>
</feature>
<evidence type="ECO:0000256" key="7">
    <source>
        <dbReference type="SAM" id="Phobius"/>
    </source>
</evidence>
<dbReference type="GO" id="GO:0034755">
    <property type="term" value="P:iron ion transmembrane transport"/>
    <property type="evidence" value="ECO:0007669"/>
    <property type="project" value="TreeGrafter"/>
</dbReference>
<accession>A0A1X7IK52</accession>
<sequence>MFKKLKQLGPGMIVAAAFIGPGTVTTASIAGAGYGYTLLWAMSFSILATILLQEMTARLGTQAKMGLGEAIRYKSTNKFLKYLSYALVISAIVIGNAAYESGNLAGAIMGFEGVPEVFGINLLLLFIGMSAFTLLFLGKYQYIERFLILLVSIMGIVFIFAAILLQPSFTEIMKGLFMPVIPEKAALMVVGLIGTTVVPYNLFLHASASKAKWRTGDSLSLSRWDTVVSVSLGGVITMAIMITSAVAFKGNPQEIDGITVLGAQLKPILGDWSTPFLAFGFLAAGFSSSITAPLAAAYATSEMLDWKDGLRSKKFKMIWILVLMTGIIIASMGFRPTALILFAQVTNGLLLPILAIYLLWIMNDKALMGKHVNSKLINIMGVVVIIVTLVLGLKSIFSALRII</sequence>
<dbReference type="GO" id="GO:0015086">
    <property type="term" value="F:cadmium ion transmembrane transporter activity"/>
    <property type="evidence" value="ECO:0007669"/>
    <property type="project" value="TreeGrafter"/>
</dbReference>
<keyword evidence="6 7" id="KW-0472">Membrane</keyword>
<dbReference type="GO" id="GO:0005886">
    <property type="term" value="C:plasma membrane"/>
    <property type="evidence" value="ECO:0007669"/>
    <property type="project" value="TreeGrafter"/>
</dbReference>
<feature type="transmembrane region" description="Helical" evidence="7">
    <location>
        <begin position="185"/>
        <end position="206"/>
    </location>
</feature>
<evidence type="ECO:0000256" key="2">
    <source>
        <dbReference type="ARBA" id="ARBA00022448"/>
    </source>
</evidence>
<organism evidence="8 9">
    <name type="scientific">Marivirga sericea</name>
    <dbReference type="NCBI Taxonomy" id="1028"/>
    <lineage>
        <taxon>Bacteria</taxon>
        <taxon>Pseudomonadati</taxon>
        <taxon>Bacteroidota</taxon>
        <taxon>Cytophagia</taxon>
        <taxon>Cytophagales</taxon>
        <taxon>Marivirgaceae</taxon>
        <taxon>Marivirga</taxon>
    </lineage>
</organism>
<comment type="subcellular location">
    <subcellularLocation>
        <location evidence="1">Membrane</location>
        <topology evidence="1">Multi-pass membrane protein</topology>
    </subcellularLocation>
</comment>
<name>A0A1X7IK52_9BACT</name>
<keyword evidence="2" id="KW-0813">Transport</keyword>
<dbReference type="EMBL" id="FXAW01000001">
    <property type="protein sequence ID" value="SMG14811.1"/>
    <property type="molecule type" value="Genomic_DNA"/>
</dbReference>
<feature type="transmembrane region" description="Helical" evidence="7">
    <location>
        <begin position="12"/>
        <end position="32"/>
    </location>
</feature>
<dbReference type="Pfam" id="PF01566">
    <property type="entry name" value="Nramp"/>
    <property type="match status" value="1"/>
</dbReference>
<feature type="transmembrane region" description="Helical" evidence="7">
    <location>
        <begin position="276"/>
        <end position="296"/>
    </location>
</feature>
<feature type="transmembrane region" description="Helical" evidence="7">
    <location>
        <begin position="118"/>
        <end position="137"/>
    </location>
</feature>
<feature type="transmembrane region" description="Helical" evidence="7">
    <location>
        <begin position="340"/>
        <end position="360"/>
    </location>
</feature>
<dbReference type="PANTHER" id="PTHR11706">
    <property type="entry name" value="SOLUTE CARRIER PROTEIN FAMILY 11 MEMBER"/>
    <property type="match status" value="1"/>
</dbReference>
<keyword evidence="9" id="KW-1185">Reference proteome</keyword>
<dbReference type="GO" id="GO:0015293">
    <property type="term" value="F:symporter activity"/>
    <property type="evidence" value="ECO:0007669"/>
    <property type="project" value="UniProtKB-KW"/>
</dbReference>
<evidence type="ECO:0000256" key="4">
    <source>
        <dbReference type="ARBA" id="ARBA00022847"/>
    </source>
</evidence>
<dbReference type="InterPro" id="IPR001046">
    <property type="entry name" value="NRAMP_fam"/>
</dbReference>
<evidence type="ECO:0000313" key="8">
    <source>
        <dbReference type="EMBL" id="SMG14811.1"/>
    </source>
</evidence>
<gene>
    <name evidence="8" type="ORF">SAMN05661096_00708</name>
</gene>
<feature type="transmembrane region" description="Helical" evidence="7">
    <location>
        <begin position="38"/>
        <end position="59"/>
    </location>
</feature>
<dbReference type="PRINTS" id="PR00447">
    <property type="entry name" value="NATRESASSCMP"/>
</dbReference>
<evidence type="ECO:0000256" key="6">
    <source>
        <dbReference type="ARBA" id="ARBA00023136"/>
    </source>
</evidence>
<keyword evidence="5 7" id="KW-1133">Transmembrane helix</keyword>
<keyword evidence="4" id="KW-0769">Symport</keyword>
<evidence type="ECO:0000256" key="5">
    <source>
        <dbReference type="ARBA" id="ARBA00022989"/>
    </source>
</evidence>
<feature type="transmembrane region" description="Helical" evidence="7">
    <location>
        <begin position="79"/>
        <end position="98"/>
    </location>
</feature>
<dbReference type="Proteomes" id="UP000193804">
    <property type="component" value="Unassembled WGS sequence"/>
</dbReference>
<proteinExistence type="predicted"/>
<feature type="transmembrane region" description="Helical" evidence="7">
    <location>
        <begin position="146"/>
        <end position="165"/>
    </location>
</feature>
<dbReference type="STRING" id="1028.SAMN05661096_00708"/>
<dbReference type="RefSeq" id="WP_085515692.1">
    <property type="nucleotide sequence ID" value="NZ_FXAW01000001.1"/>
</dbReference>
<evidence type="ECO:0000256" key="1">
    <source>
        <dbReference type="ARBA" id="ARBA00004141"/>
    </source>
</evidence>
<dbReference type="NCBIfam" id="NF037982">
    <property type="entry name" value="Nramp_1"/>
    <property type="match status" value="2"/>
</dbReference>
<protein>
    <submittedName>
        <fullName evidence="8">NRAMP (Natural resistance-associated macrophage protein) metal ion transporters</fullName>
    </submittedName>
</protein>
<dbReference type="AlphaFoldDB" id="A0A1X7IK52"/>
<evidence type="ECO:0000256" key="3">
    <source>
        <dbReference type="ARBA" id="ARBA00022692"/>
    </source>
</evidence>
<evidence type="ECO:0000313" key="9">
    <source>
        <dbReference type="Proteomes" id="UP000193804"/>
    </source>
</evidence>
<dbReference type="OrthoDB" id="9787548at2"/>
<dbReference type="GO" id="GO:0005384">
    <property type="term" value="F:manganese ion transmembrane transporter activity"/>
    <property type="evidence" value="ECO:0007669"/>
    <property type="project" value="TreeGrafter"/>
</dbReference>
<reference evidence="9" key="1">
    <citation type="submission" date="2017-04" db="EMBL/GenBank/DDBJ databases">
        <authorList>
            <person name="Varghese N."/>
            <person name="Submissions S."/>
        </authorList>
    </citation>
    <scope>NUCLEOTIDE SEQUENCE [LARGE SCALE GENOMIC DNA]</scope>
    <source>
        <strain evidence="9">DSM 4125</strain>
    </source>
</reference>